<reference evidence="1 2" key="1">
    <citation type="journal article" date="2013" name="PLoS ONE">
        <title>The Susceptibility of Pseudomonas aeruginosa Strains from Cystic Fibrosis Patients to Bacteriophages.</title>
        <authorList>
            <person name="Essoh C."/>
            <person name="Blouin Y."/>
            <person name="Loukou G."/>
            <person name="Cablanmian A."/>
            <person name="Lathro S."/>
            <person name="Kutter E."/>
            <person name="Thien H.V."/>
            <person name="Vergnaud G."/>
            <person name="Pourcel C."/>
        </authorList>
    </citation>
    <scope>NUCLEOTIDE SEQUENCE [LARGE SCALE GENOMIC DNA]</scope>
    <source>
        <strain evidence="1">VB_PaeM_C2-10_Ab1</strain>
    </source>
</reference>
<evidence type="ECO:0000313" key="1">
    <source>
        <dbReference type="EMBL" id="CCM43639.1"/>
    </source>
</evidence>
<keyword evidence="2" id="KW-1185">Reference proteome</keyword>
<dbReference type="GeneID" id="14296647"/>
<gene>
    <name evidence="1" type="ORF">BN405_2-10_Ab1_orf_95</name>
</gene>
<sequence length="84" mass="10010">MEWSVRRLCGFLAIQSYERRRLAMKATLRNHNLLYIYFHTFSEMNEWLTENAVDQWTVTTLGSGYQVAVPMDRAMRDQYVSERG</sequence>
<accession>K4RL18</accession>
<protein>
    <submittedName>
        <fullName evidence="1">Uncharacterized protein</fullName>
    </submittedName>
</protein>
<dbReference type="RefSeq" id="YP_007236916.1">
    <property type="nucleotide sequence ID" value="NC_019918.1"/>
</dbReference>
<dbReference type="KEGG" id="vg:14296647"/>
<dbReference type="EMBL" id="HE983845">
    <property type="protein sequence ID" value="CCM43639.1"/>
    <property type="molecule type" value="Genomic_DNA"/>
</dbReference>
<name>K4RL18_9CAUD</name>
<organism evidence="1 2">
    <name type="scientific">Pseudomonas phage vB_PaeM_C2-10_Ab1</name>
    <dbReference type="NCBI Taxonomy" id="1231048"/>
    <lineage>
        <taxon>Viruses</taxon>
        <taxon>Duplodnaviria</taxon>
        <taxon>Heunggongvirae</taxon>
        <taxon>Uroviricota</taxon>
        <taxon>Caudoviricetes</taxon>
        <taxon>Vandenendeviridae</taxon>
        <taxon>Skurskavirinae</taxon>
        <taxon>Pakpunavirus</taxon>
        <taxon>Pakpunavirus CAb1</taxon>
    </lineage>
</organism>
<dbReference type="OrthoDB" id="22954at10239"/>
<dbReference type="Proteomes" id="UP000001234">
    <property type="component" value="Segment"/>
</dbReference>
<proteinExistence type="predicted"/>
<evidence type="ECO:0000313" key="2">
    <source>
        <dbReference type="Proteomes" id="UP000001234"/>
    </source>
</evidence>